<gene>
    <name evidence="1" type="ORF">EVA_19484</name>
</gene>
<dbReference type="InterPro" id="IPR003735">
    <property type="entry name" value="Metal_Tscrpt_repr"/>
</dbReference>
<dbReference type="GO" id="GO:0006355">
    <property type="term" value="P:regulation of DNA-templated transcription"/>
    <property type="evidence" value="ECO:0007669"/>
    <property type="project" value="InterPro"/>
</dbReference>
<dbReference type="Gene3D" id="1.20.58.1000">
    <property type="entry name" value="Metal-sensitive repressor, helix protomer"/>
    <property type="match status" value="1"/>
</dbReference>
<dbReference type="CDD" id="cd10158">
    <property type="entry name" value="CsoR-like_DUF156_1"/>
    <property type="match status" value="1"/>
</dbReference>
<protein>
    <submittedName>
        <fullName evidence="1">Protein containing DUF156</fullName>
    </submittedName>
</protein>
<dbReference type="GO" id="GO:0046872">
    <property type="term" value="F:metal ion binding"/>
    <property type="evidence" value="ECO:0007669"/>
    <property type="project" value="InterPro"/>
</dbReference>
<feature type="non-terminal residue" evidence="1">
    <location>
        <position position="1"/>
    </location>
</feature>
<reference evidence="1" key="1">
    <citation type="journal article" date="2012" name="PLoS ONE">
        <title>Gene sets for utilization of primary and secondary nutrition supplies in the distal gut of endangered iberian lynx.</title>
        <authorList>
            <person name="Alcaide M."/>
            <person name="Messina E."/>
            <person name="Richter M."/>
            <person name="Bargiela R."/>
            <person name="Peplies J."/>
            <person name="Huws S.A."/>
            <person name="Newbold C.J."/>
            <person name="Golyshin P.N."/>
            <person name="Simon M.A."/>
            <person name="Lopez G."/>
            <person name="Yakimov M.M."/>
            <person name="Ferrer M."/>
        </authorList>
    </citation>
    <scope>NUCLEOTIDE SEQUENCE</scope>
</reference>
<comment type="caution">
    <text evidence="1">The sequence shown here is derived from an EMBL/GenBank/DDBJ whole genome shotgun (WGS) entry which is preliminary data.</text>
</comment>
<dbReference type="PANTHER" id="PTHR33677:SF3">
    <property type="entry name" value="COPPER-SENSING TRANSCRIPTIONAL REPRESSOR RICR"/>
    <property type="match status" value="1"/>
</dbReference>
<evidence type="ECO:0000313" key="1">
    <source>
        <dbReference type="EMBL" id="EJW92409.1"/>
    </source>
</evidence>
<dbReference type="EMBL" id="AMCI01007560">
    <property type="protein sequence ID" value="EJW92409.1"/>
    <property type="molecule type" value="Genomic_DNA"/>
</dbReference>
<dbReference type="GO" id="GO:0003677">
    <property type="term" value="F:DNA binding"/>
    <property type="evidence" value="ECO:0007669"/>
    <property type="project" value="InterPro"/>
</dbReference>
<accession>J9FYF7</accession>
<name>J9FYF7_9ZZZZ</name>
<organism evidence="1">
    <name type="scientific">gut metagenome</name>
    <dbReference type="NCBI Taxonomy" id="749906"/>
    <lineage>
        <taxon>unclassified sequences</taxon>
        <taxon>metagenomes</taxon>
        <taxon>organismal metagenomes</taxon>
    </lineage>
</organism>
<dbReference type="AlphaFoldDB" id="J9FYF7"/>
<dbReference type="InterPro" id="IPR038390">
    <property type="entry name" value="Metal_Tscrpt_repr_sf"/>
</dbReference>
<dbReference type="Pfam" id="PF02583">
    <property type="entry name" value="Trns_repr_metal"/>
    <property type="match status" value="1"/>
</dbReference>
<proteinExistence type="predicted"/>
<sequence>HEHYHVDELGNLYSHVHDHGDDTQPHTHTHTKAVINRLSRAIGHLESVKRMVENGRDCTEVLIQLAAVRSALSSTAKVILKDHLEHCLTNMDPNDPEQFKALNDAIDRFM</sequence>
<dbReference type="PANTHER" id="PTHR33677">
    <property type="entry name" value="TRANSCRIPTIONAL REPRESSOR FRMR-RELATED"/>
    <property type="match status" value="1"/>
</dbReference>